<dbReference type="PROSITE" id="PS51176">
    <property type="entry name" value="PDH_ADH"/>
    <property type="match status" value="1"/>
</dbReference>
<proteinExistence type="inferred from homology"/>
<organism evidence="4 5">
    <name type="scientific">Xylocopilactobacillus apicola</name>
    <dbReference type="NCBI Taxonomy" id="2932184"/>
    <lineage>
        <taxon>Bacteria</taxon>
        <taxon>Bacillati</taxon>
        <taxon>Bacillota</taxon>
        <taxon>Bacilli</taxon>
        <taxon>Lactobacillales</taxon>
        <taxon>Lactobacillaceae</taxon>
        <taxon>Xylocopilactobacillus</taxon>
    </lineage>
</organism>
<dbReference type="EMBL" id="AP026802">
    <property type="protein sequence ID" value="BDR59191.1"/>
    <property type="molecule type" value="Genomic_DNA"/>
</dbReference>
<dbReference type="Gene3D" id="3.40.50.720">
    <property type="entry name" value="NAD(P)-binding Rossmann-like Domain"/>
    <property type="match status" value="1"/>
</dbReference>
<dbReference type="GO" id="GO:0008977">
    <property type="term" value="F:prephenate dehydrogenase (NAD+) activity"/>
    <property type="evidence" value="ECO:0007669"/>
    <property type="project" value="InterPro"/>
</dbReference>
<protein>
    <recommendedName>
        <fullName evidence="3">Prephenate/arogenate dehydrogenase domain-containing protein</fullName>
    </recommendedName>
</protein>
<dbReference type="Proteomes" id="UP001321861">
    <property type="component" value="Chromosome"/>
</dbReference>
<keyword evidence="2" id="KW-0560">Oxidoreductase</keyword>
<dbReference type="Pfam" id="PF02153">
    <property type="entry name" value="PDH_N"/>
    <property type="match status" value="1"/>
</dbReference>
<evidence type="ECO:0000313" key="4">
    <source>
        <dbReference type="EMBL" id="BDR59191.1"/>
    </source>
</evidence>
<dbReference type="PANTHER" id="PTHR21363">
    <property type="entry name" value="PREPHENATE DEHYDROGENASE"/>
    <property type="match status" value="1"/>
</dbReference>
<dbReference type="PANTHER" id="PTHR21363:SF0">
    <property type="entry name" value="PREPHENATE DEHYDROGENASE [NADP(+)]"/>
    <property type="match status" value="1"/>
</dbReference>
<sequence length="130" mass="13776">MQILIKGLGLIGSSLALAIKENHPAANIIGMDLNQDSLNYASRHGLVDEISTDFLVVAPKADVIILACPVQTIIKDLAKLAELKLKPNVIVTDVGSTKDNIMVAALPLQQKGITFIGGHPMAGSHNCRQS</sequence>
<dbReference type="AlphaFoldDB" id="A0AAU9DKV7"/>
<evidence type="ECO:0000259" key="3">
    <source>
        <dbReference type="PROSITE" id="PS51176"/>
    </source>
</evidence>
<keyword evidence="5" id="KW-1185">Reference proteome</keyword>
<feature type="domain" description="Prephenate/arogenate dehydrogenase" evidence="3">
    <location>
        <begin position="1"/>
        <end position="130"/>
    </location>
</feature>
<dbReference type="InterPro" id="IPR036291">
    <property type="entry name" value="NAD(P)-bd_dom_sf"/>
</dbReference>
<dbReference type="GO" id="GO:0070403">
    <property type="term" value="F:NAD+ binding"/>
    <property type="evidence" value="ECO:0007669"/>
    <property type="project" value="InterPro"/>
</dbReference>
<dbReference type="GO" id="GO:0006571">
    <property type="term" value="P:tyrosine biosynthetic process"/>
    <property type="evidence" value="ECO:0007669"/>
    <property type="project" value="InterPro"/>
</dbReference>
<dbReference type="InterPro" id="IPR046826">
    <property type="entry name" value="PDH_N"/>
</dbReference>
<reference evidence="4 5" key="1">
    <citation type="journal article" date="2023" name="Microbiol. Spectr.">
        <title>Symbiosis of Carpenter Bees with Uncharacterized Lactic Acid Bacteria Showing NAD Auxotrophy.</title>
        <authorList>
            <person name="Kawasaki S."/>
            <person name="Ozawa K."/>
            <person name="Mori T."/>
            <person name="Yamamoto A."/>
            <person name="Ito M."/>
            <person name="Ohkuma M."/>
            <person name="Sakamoto M."/>
            <person name="Matsutani M."/>
        </authorList>
    </citation>
    <scope>NUCLEOTIDE SEQUENCE [LARGE SCALE GENOMIC DNA]</scope>
    <source>
        <strain evidence="4 5">XA3</strain>
    </source>
</reference>
<gene>
    <name evidence="4" type="ORF">XA3_16320</name>
</gene>
<dbReference type="KEGG" id="xap:XA3_16320"/>
<dbReference type="GO" id="GO:0004665">
    <property type="term" value="F:prephenate dehydrogenase (NADP+) activity"/>
    <property type="evidence" value="ECO:0007669"/>
    <property type="project" value="InterPro"/>
</dbReference>
<dbReference type="FunFam" id="3.40.50.720:FF:000208">
    <property type="entry name" value="Prephenate dehydrogenase"/>
    <property type="match status" value="1"/>
</dbReference>
<dbReference type="SUPFAM" id="SSF51735">
    <property type="entry name" value="NAD(P)-binding Rossmann-fold domains"/>
    <property type="match status" value="1"/>
</dbReference>
<evidence type="ECO:0000256" key="2">
    <source>
        <dbReference type="ARBA" id="ARBA00023002"/>
    </source>
</evidence>
<dbReference type="InterPro" id="IPR003099">
    <property type="entry name" value="Prephen_DH"/>
</dbReference>
<evidence type="ECO:0000313" key="5">
    <source>
        <dbReference type="Proteomes" id="UP001321861"/>
    </source>
</evidence>
<evidence type="ECO:0000256" key="1">
    <source>
        <dbReference type="ARBA" id="ARBA00007964"/>
    </source>
</evidence>
<name>A0AAU9DKV7_9LACO</name>
<dbReference type="InterPro" id="IPR050812">
    <property type="entry name" value="Preph/Arog_dehydrog"/>
</dbReference>
<comment type="similarity">
    <text evidence="1">Belongs to the prephenate/arogenate dehydrogenase family.</text>
</comment>
<accession>A0AAU9DKV7</accession>